<keyword evidence="1" id="KW-0732">Signal</keyword>
<name>A0ABN9M860_9NEOB</name>
<protein>
    <recommendedName>
        <fullName evidence="4">Vitelline membrane outer layer protein 1 homolog</fullName>
    </recommendedName>
</protein>
<dbReference type="PANTHER" id="PTHR18841:SF3">
    <property type="entry name" value="VITELLINE MEMBRANE OUTER LAYER PROTEIN 1 HOMOLOG"/>
    <property type="match status" value="1"/>
</dbReference>
<dbReference type="InterPro" id="IPR036706">
    <property type="entry name" value="VOMI_sf"/>
</dbReference>
<comment type="caution">
    <text evidence="2">The sequence shown here is derived from an EMBL/GenBank/DDBJ whole genome shotgun (WGS) entry which is preliminary data.</text>
</comment>
<dbReference type="InterPro" id="IPR005515">
    <property type="entry name" value="VOMI"/>
</dbReference>
<dbReference type="Pfam" id="PF03762">
    <property type="entry name" value="VOMI"/>
    <property type="match status" value="1"/>
</dbReference>
<proteinExistence type="predicted"/>
<feature type="chain" id="PRO_5045120310" description="Vitelline membrane outer layer protein 1 homolog" evidence="1">
    <location>
        <begin position="20"/>
        <end position="188"/>
    </location>
</feature>
<dbReference type="SUPFAM" id="SSF51092">
    <property type="entry name" value="Vitelline membrane outer protein-I (VMO-I)"/>
    <property type="match status" value="1"/>
</dbReference>
<dbReference type="PANTHER" id="PTHR18841">
    <property type="entry name" value="VITELLINE MEMBRANE OUTER LAYER PROTEIN I-RELATED"/>
    <property type="match status" value="1"/>
</dbReference>
<accession>A0ABN9M860</accession>
<evidence type="ECO:0008006" key="4">
    <source>
        <dbReference type="Google" id="ProtNLM"/>
    </source>
</evidence>
<sequence length="188" mass="20918">MLSKVLVLLLIVQTSQVLSNVISVSNGAQWGRWGEWAKCPNGSVAKGFSLKVDSQHIRGDDTAVNGIRLHCVKCKPPHDEKTITSEVGPWGDWKETKWCNYGILAKFSMRVEPNQEDGDDTAVNNFKFQCTDKVQQLEGRGLYWGDYGEWSETCSNGICGLKTKVQGNDKVPCKDNTALNDVQFLCCN</sequence>
<dbReference type="EMBL" id="CAUEEQ010052376">
    <property type="protein sequence ID" value="CAJ0961371.1"/>
    <property type="molecule type" value="Genomic_DNA"/>
</dbReference>
<organism evidence="2 3">
    <name type="scientific">Ranitomeya imitator</name>
    <name type="common">mimic poison frog</name>
    <dbReference type="NCBI Taxonomy" id="111125"/>
    <lineage>
        <taxon>Eukaryota</taxon>
        <taxon>Metazoa</taxon>
        <taxon>Chordata</taxon>
        <taxon>Craniata</taxon>
        <taxon>Vertebrata</taxon>
        <taxon>Euteleostomi</taxon>
        <taxon>Amphibia</taxon>
        <taxon>Batrachia</taxon>
        <taxon>Anura</taxon>
        <taxon>Neobatrachia</taxon>
        <taxon>Hyloidea</taxon>
        <taxon>Dendrobatidae</taxon>
        <taxon>Dendrobatinae</taxon>
        <taxon>Ranitomeya</taxon>
    </lineage>
</organism>
<dbReference type="Gene3D" id="2.100.10.20">
    <property type="entry name" value="Vitelline membrane outer layer protein I (VOMI)"/>
    <property type="match status" value="1"/>
</dbReference>
<feature type="signal peptide" evidence="1">
    <location>
        <begin position="1"/>
        <end position="19"/>
    </location>
</feature>
<evidence type="ECO:0000313" key="2">
    <source>
        <dbReference type="EMBL" id="CAJ0961371.1"/>
    </source>
</evidence>
<gene>
    <name evidence="2" type="ORF">RIMI_LOCUS17721331</name>
</gene>
<dbReference type="Proteomes" id="UP001176940">
    <property type="component" value="Unassembled WGS sequence"/>
</dbReference>
<evidence type="ECO:0000313" key="3">
    <source>
        <dbReference type="Proteomes" id="UP001176940"/>
    </source>
</evidence>
<evidence type="ECO:0000256" key="1">
    <source>
        <dbReference type="SAM" id="SignalP"/>
    </source>
</evidence>
<reference evidence="2" key="1">
    <citation type="submission" date="2023-07" db="EMBL/GenBank/DDBJ databases">
        <authorList>
            <person name="Stuckert A."/>
        </authorList>
    </citation>
    <scope>NUCLEOTIDE SEQUENCE</scope>
</reference>
<keyword evidence="3" id="KW-1185">Reference proteome</keyword>